<dbReference type="InterPro" id="IPR011992">
    <property type="entry name" value="EF-hand-dom_pair"/>
</dbReference>
<comment type="PTM">
    <text evidence="12">Is synthesized initially as an inactive proenzyme. Formation of the active enzyme involves a self-maturation process in which the active site pyruvoyl group is generated from an internal serine residue via an autocatalytic post-translational modification. Two non-identical subunits are generated from the proenzyme in this reaction, and the pyruvate is formed at the N-terminus of the alpha chain, which is derived from the carboxyl end of the proenzyme. The autoendoproteolytic cleavage occurs by a canonical serine protease mechanism, in which the side chain hydroxyl group of the serine supplies its oxygen atom to form the C-terminus of the beta chain, while the remainder of the serine residue undergoes an oxidative deamination to produce ammonia and the pyruvoyl prosthetic group on the alpha chain. During this reaction, the Ser that is part of the protease active site of the proenzyme becomes the pyruvoyl prosthetic group, which constitutes an essential element of the active site of the mature decarboxylase.</text>
</comment>
<dbReference type="GO" id="GO:0006646">
    <property type="term" value="P:phosphatidylethanolamine biosynthetic process"/>
    <property type="evidence" value="ECO:0007669"/>
    <property type="project" value="UniProtKB-UniRule"/>
</dbReference>
<comment type="catalytic activity">
    <reaction evidence="12">
        <text>a 1,2-diacyl-sn-glycero-3-phospho-L-serine + H(+) = a 1,2-diacyl-sn-glycero-3-phosphoethanolamine + CO2</text>
        <dbReference type="Rhea" id="RHEA:20828"/>
        <dbReference type="ChEBI" id="CHEBI:15378"/>
        <dbReference type="ChEBI" id="CHEBI:16526"/>
        <dbReference type="ChEBI" id="CHEBI:57262"/>
        <dbReference type="ChEBI" id="CHEBI:64612"/>
        <dbReference type="EC" id="4.1.1.65"/>
    </reaction>
</comment>
<feature type="chain" id="PRO_5035347130" description="Phosphatidylserine decarboxylase 2 alpha chain" evidence="12">
    <location>
        <begin position="517"/>
        <end position="557"/>
    </location>
</feature>
<dbReference type="SMART" id="SM00054">
    <property type="entry name" value="EFh"/>
    <property type="match status" value="2"/>
</dbReference>
<dbReference type="InterPro" id="IPR000008">
    <property type="entry name" value="C2_dom"/>
</dbReference>
<evidence type="ECO:0000256" key="7">
    <source>
        <dbReference type="ARBA" id="ARBA00023145"/>
    </source>
</evidence>
<reference evidence="15" key="1">
    <citation type="submission" date="2020-01" db="EMBL/GenBank/DDBJ databases">
        <title>Development of genomics and gene disruption for Polysphondylium violaceum indicates a role for the polyketide synthase stlB in stalk morphogenesis.</title>
        <authorList>
            <person name="Narita B."/>
            <person name="Kawabe Y."/>
            <person name="Kin K."/>
            <person name="Saito T."/>
            <person name="Gibbs R."/>
            <person name="Kuspa A."/>
            <person name="Muzny D."/>
            <person name="Queller D."/>
            <person name="Richards S."/>
            <person name="Strassman J."/>
            <person name="Sucgang R."/>
            <person name="Worley K."/>
            <person name="Schaap P."/>
        </authorList>
    </citation>
    <scope>NUCLEOTIDE SEQUENCE</scope>
    <source>
        <strain evidence="15">QSvi11</strain>
    </source>
</reference>
<dbReference type="HAMAP" id="MF_00663">
    <property type="entry name" value="PS_decarb_PSD_B_type2"/>
    <property type="match status" value="1"/>
</dbReference>
<feature type="domain" description="C2" evidence="13">
    <location>
        <begin position="1"/>
        <end position="107"/>
    </location>
</feature>
<keyword evidence="7 12" id="KW-0865">Zymogen</keyword>
<comment type="similarity">
    <text evidence="12">Belongs to the phosphatidylserine decarboxylase family. PSD-B subfamily. Eukaryotic type II sub-subfamily.</text>
</comment>
<keyword evidence="10 12" id="KW-1208">Phospholipid metabolism</keyword>
<feature type="domain" description="EF-hand" evidence="14">
    <location>
        <begin position="167"/>
        <end position="202"/>
    </location>
</feature>
<dbReference type="PROSITE" id="PS00018">
    <property type="entry name" value="EF_HAND_1"/>
    <property type="match status" value="1"/>
</dbReference>
<comment type="subunit">
    <text evidence="12">Heterodimer of a large membrane-associated beta subunit and a small pyruvoyl-containing alpha subunit.</text>
</comment>
<evidence type="ECO:0000256" key="12">
    <source>
        <dbReference type="HAMAP-Rule" id="MF_03209"/>
    </source>
</evidence>
<evidence type="ECO:0000256" key="6">
    <source>
        <dbReference type="ARBA" id="ARBA00023136"/>
    </source>
</evidence>
<dbReference type="InterPro" id="IPR033177">
    <property type="entry name" value="PSD-B"/>
</dbReference>
<proteinExistence type="inferred from homology"/>
<dbReference type="SUPFAM" id="SSF49562">
    <property type="entry name" value="C2 domain (Calcium/lipid-binding domain, CaLB)"/>
    <property type="match status" value="1"/>
</dbReference>
<organism evidence="15 16">
    <name type="scientific">Polysphondylium violaceum</name>
    <dbReference type="NCBI Taxonomy" id="133409"/>
    <lineage>
        <taxon>Eukaryota</taxon>
        <taxon>Amoebozoa</taxon>
        <taxon>Evosea</taxon>
        <taxon>Eumycetozoa</taxon>
        <taxon>Dictyostelia</taxon>
        <taxon>Dictyosteliales</taxon>
        <taxon>Dictyosteliaceae</taxon>
        <taxon>Polysphondylium</taxon>
    </lineage>
</organism>
<comment type="cofactor">
    <cofactor evidence="12">
        <name>pyruvate</name>
        <dbReference type="ChEBI" id="CHEBI:15361"/>
    </cofactor>
    <text evidence="12">Binds 1 pyruvoyl group covalently per subunit.</text>
</comment>
<dbReference type="NCBIfam" id="TIGR00163">
    <property type="entry name" value="PS_decarb"/>
    <property type="match status" value="1"/>
</dbReference>
<dbReference type="CDD" id="cd00051">
    <property type="entry name" value="EFh"/>
    <property type="match status" value="1"/>
</dbReference>
<dbReference type="InterPro" id="IPR003817">
    <property type="entry name" value="PS_Dcarbxylase"/>
</dbReference>
<gene>
    <name evidence="12" type="primary">PSD2</name>
    <name evidence="15" type="ORF">CYY_002404</name>
</gene>
<protein>
    <recommendedName>
        <fullName evidence="12">Phosphatidylserine decarboxylase proenzyme 2</fullName>
        <ecNumber evidence="12">4.1.1.65</ecNumber>
    </recommendedName>
    <component>
        <recommendedName>
            <fullName evidence="12">Phosphatidylserine decarboxylase 2 beta chain</fullName>
        </recommendedName>
    </component>
    <component>
        <recommendedName>
            <fullName evidence="12">Phosphatidylserine decarboxylase 2 alpha chain</fullName>
        </recommendedName>
    </component>
</protein>
<evidence type="ECO:0000256" key="9">
    <source>
        <dbReference type="ARBA" id="ARBA00023239"/>
    </source>
</evidence>
<dbReference type="GO" id="GO:0005509">
    <property type="term" value="F:calcium ion binding"/>
    <property type="evidence" value="ECO:0007669"/>
    <property type="project" value="InterPro"/>
</dbReference>
<dbReference type="InterPro" id="IPR035892">
    <property type="entry name" value="C2_domain_sf"/>
</dbReference>
<keyword evidence="3 12" id="KW-0210">Decarboxylase</keyword>
<dbReference type="Pfam" id="PF02666">
    <property type="entry name" value="PS_Dcarbxylase"/>
    <property type="match status" value="1"/>
</dbReference>
<dbReference type="EMBL" id="AJWJ01000066">
    <property type="protein sequence ID" value="KAF2076289.1"/>
    <property type="molecule type" value="Genomic_DNA"/>
</dbReference>
<comment type="pathway">
    <text evidence="12">Phospholipid metabolism; phosphatidylethanolamine biosynthesis; phosphatidylethanolamine from CDP-diacylglycerol: step 2/2.</text>
</comment>
<dbReference type="Gene3D" id="2.60.40.150">
    <property type="entry name" value="C2 domain"/>
    <property type="match status" value="1"/>
</dbReference>
<evidence type="ECO:0000256" key="1">
    <source>
        <dbReference type="ARBA" id="ARBA00005189"/>
    </source>
</evidence>
<name>A0A8J4V9N2_9MYCE</name>
<evidence type="ECO:0000313" key="15">
    <source>
        <dbReference type="EMBL" id="KAF2076289.1"/>
    </source>
</evidence>
<dbReference type="PROSITE" id="PS50222">
    <property type="entry name" value="EF_HAND_2"/>
    <property type="match status" value="1"/>
</dbReference>
<keyword evidence="8 12" id="KW-0594">Phospholipid biosynthesis</keyword>
<dbReference type="EC" id="4.1.1.65" evidence="12"/>
<sequence>MDEIIGVLSITIVDAKDLPKMDLNGHADPYTEIHFGGKKIFKTETIKKTLSPTWNATHKILIHKSEENYHLTFKVWDWDKATQNDFIGETTLDVKSLLDNIIVDQNYNIMKKEKERGKLHILSKLITKEEVSNAFWSSILTHFSIDGDNTLNEFEFVALITTLDPDYPEPDINLLFKKSDLDGDGTISIKELENLFFSTPEGKALTKHLLADNLDLMWEAYAVSDSFSTIADNIFHKDFQNSLKETDGHHKKVKTILVHNRENGKLDIEKIPSYIQVSLRVMYSTSAGRSAVNNSKVKKLMKYLTAKTGKKYNNPDSVKEIPHFIKFHELNTQEILDPLTSFKTFNEFFYRKLKPSARPVFEPTNPKNAVCPADCRLHVFPTLKIATELWIKGKSFQIASLIQDEQLAQQYEDGSLVIARLAPQDYHRFHVPVTGIIGPSKPIDGTYFTVNPIAIREDIDVYCENKRCVTQIDSEYFGKVLFISVGATLVGSINLTTTEGQHVTKGDEQGYFAFGGSTILLLFKKNTIQFDTDLIVNSTKPIETLVKVGTSLGNSVL</sequence>
<comment type="pathway">
    <text evidence="1">Lipid metabolism.</text>
</comment>
<dbReference type="PANTHER" id="PTHR10067">
    <property type="entry name" value="PHOSPHATIDYLSERINE DECARBOXYLASE"/>
    <property type="match status" value="1"/>
</dbReference>
<comment type="domain">
    <text evidence="12">The C2 domains have an essential, but non-catalytic function. They may facilitate interactions with other proteins and are required for lipid transport function.</text>
</comment>
<dbReference type="InterPro" id="IPR018247">
    <property type="entry name" value="EF_Hand_1_Ca_BS"/>
</dbReference>
<keyword evidence="2 12" id="KW-0444">Lipid biosynthesis</keyword>
<feature type="active site" description="Charge relay system; for autoendoproteolytic cleavage activity" evidence="12">
    <location>
        <position position="430"/>
    </location>
</feature>
<keyword evidence="5 12" id="KW-0443">Lipid metabolism</keyword>
<dbReference type="GO" id="GO:0016540">
    <property type="term" value="P:protein autoprocessing"/>
    <property type="evidence" value="ECO:0007669"/>
    <property type="project" value="UniProtKB-UniRule"/>
</dbReference>
<evidence type="ECO:0000259" key="13">
    <source>
        <dbReference type="PROSITE" id="PS50004"/>
    </source>
</evidence>
<feature type="site" description="Cleavage (non-hydrolytic); by autocatalysis" evidence="12">
    <location>
        <begin position="516"/>
        <end position="517"/>
    </location>
</feature>
<comment type="function">
    <text evidence="12">Catalyzes the formation of phosphatidylethanolamine (PtdEtn) from phosphatidylserine (PtdSer). Plays a central role in phospholipid metabolism and in the interorganelle trafficking of phosphatidylserine.</text>
</comment>
<dbReference type="Proteomes" id="UP000695562">
    <property type="component" value="Unassembled WGS sequence"/>
</dbReference>
<dbReference type="SMART" id="SM00239">
    <property type="entry name" value="C2"/>
    <property type="match status" value="1"/>
</dbReference>
<evidence type="ECO:0000256" key="2">
    <source>
        <dbReference type="ARBA" id="ARBA00022516"/>
    </source>
</evidence>
<feature type="active site" description="Schiff-base intermediate with substrate; via pyruvic acid; for decarboxylase activity" evidence="12">
    <location>
        <position position="517"/>
    </location>
</feature>
<comment type="caution">
    <text evidence="15">The sequence shown here is derived from an EMBL/GenBank/DDBJ whole genome shotgun (WGS) entry which is preliminary data.</text>
</comment>
<evidence type="ECO:0000256" key="10">
    <source>
        <dbReference type="ARBA" id="ARBA00023264"/>
    </source>
</evidence>
<dbReference type="PANTHER" id="PTHR10067:SF17">
    <property type="entry name" value="PHOSPHATIDYLSERINE DECARBOXYLASE PROENZYME 2"/>
    <property type="match status" value="1"/>
</dbReference>
<keyword evidence="11 12" id="KW-0670">Pyruvate</keyword>
<dbReference type="AlphaFoldDB" id="A0A8J4V9N2"/>
<evidence type="ECO:0000256" key="3">
    <source>
        <dbReference type="ARBA" id="ARBA00022793"/>
    </source>
</evidence>
<evidence type="ECO:0000256" key="8">
    <source>
        <dbReference type="ARBA" id="ARBA00023209"/>
    </source>
</evidence>
<keyword evidence="9 12" id="KW-0456">Lyase</keyword>
<dbReference type="Pfam" id="PF00168">
    <property type="entry name" value="C2"/>
    <property type="match status" value="1"/>
</dbReference>
<dbReference type="SUPFAM" id="SSF47473">
    <property type="entry name" value="EF-hand"/>
    <property type="match status" value="1"/>
</dbReference>
<evidence type="ECO:0000256" key="4">
    <source>
        <dbReference type="ARBA" id="ARBA00022837"/>
    </source>
</evidence>
<feature type="modified residue" description="Pyruvic acid (Ser); by autocatalysis" evidence="12">
    <location>
        <position position="517"/>
    </location>
</feature>
<keyword evidence="16" id="KW-1185">Reference proteome</keyword>
<dbReference type="PROSITE" id="PS50004">
    <property type="entry name" value="C2"/>
    <property type="match status" value="1"/>
</dbReference>
<accession>A0A8J4V9N2</accession>
<feature type="active site" description="Charge relay system; for autoendoproteolytic cleavage activity" evidence="12">
    <location>
        <position position="517"/>
    </location>
</feature>
<dbReference type="UniPathway" id="UPA00558">
    <property type="reaction ID" value="UER00616"/>
</dbReference>
<evidence type="ECO:0000259" key="14">
    <source>
        <dbReference type="PROSITE" id="PS50222"/>
    </source>
</evidence>
<dbReference type="GO" id="GO:0004609">
    <property type="term" value="F:phosphatidylserine decarboxylase activity"/>
    <property type="evidence" value="ECO:0007669"/>
    <property type="project" value="UniProtKB-UniRule"/>
</dbReference>
<dbReference type="OrthoDB" id="5973539at2759"/>
<dbReference type="InterPro" id="IPR033179">
    <property type="entry name" value="PSD_type2_pro"/>
</dbReference>
<dbReference type="Gene3D" id="1.10.238.10">
    <property type="entry name" value="EF-hand"/>
    <property type="match status" value="1"/>
</dbReference>
<evidence type="ECO:0000256" key="5">
    <source>
        <dbReference type="ARBA" id="ARBA00023098"/>
    </source>
</evidence>
<dbReference type="InterPro" id="IPR002048">
    <property type="entry name" value="EF_hand_dom"/>
</dbReference>
<evidence type="ECO:0000256" key="11">
    <source>
        <dbReference type="ARBA" id="ARBA00023317"/>
    </source>
</evidence>
<feature type="active site" description="Charge relay system; for autoendoproteolytic cleavage activity" evidence="12">
    <location>
        <position position="374"/>
    </location>
</feature>
<keyword evidence="4" id="KW-0106">Calcium</keyword>
<evidence type="ECO:0000313" key="16">
    <source>
        <dbReference type="Proteomes" id="UP000695562"/>
    </source>
</evidence>
<feature type="chain" id="PRO_5035347129" description="Phosphatidylserine decarboxylase 2 beta chain" evidence="12">
    <location>
        <begin position="1"/>
        <end position="516"/>
    </location>
</feature>
<keyword evidence="6 12" id="KW-0472">Membrane</keyword>